<accession>A0AA86QZS4</accession>
<dbReference type="PANTHER" id="PTHR18849:SF8">
    <property type="entry name" value="LEUCINE-RICH REPEAT-CONTAINING PROTEIN 61"/>
    <property type="match status" value="1"/>
</dbReference>
<dbReference type="InterPro" id="IPR032675">
    <property type="entry name" value="LRR_dom_sf"/>
</dbReference>
<evidence type="ECO:0000313" key="4">
    <source>
        <dbReference type="EMBL" id="CAL6075325.1"/>
    </source>
</evidence>
<dbReference type="EMBL" id="CATOUU010000929">
    <property type="protein sequence ID" value="CAI9960185.1"/>
    <property type="molecule type" value="Genomic_DNA"/>
</dbReference>
<protein>
    <submittedName>
        <fullName evidence="3">Uncharacterized protein</fullName>
    </submittedName>
</protein>
<dbReference type="InterPro" id="IPR001611">
    <property type="entry name" value="Leu-rich_rpt"/>
</dbReference>
<name>A0AA86QZS4_9EUKA</name>
<keyword evidence="1" id="KW-0433">Leucine-rich repeat</keyword>
<dbReference type="GO" id="GO:0036158">
    <property type="term" value="P:outer dynein arm assembly"/>
    <property type="evidence" value="ECO:0007669"/>
    <property type="project" value="TreeGrafter"/>
</dbReference>
<dbReference type="GO" id="GO:0005737">
    <property type="term" value="C:cytoplasm"/>
    <property type="evidence" value="ECO:0007669"/>
    <property type="project" value="TreeGrafter"/>
</dbReference>
<dbReference type="AlphaFoldDB" id="A0AA86QZS4"/>
<evidence type="ECO:0000313" key="5">
    <source>
        <dbReference type="Proteomes" id="UP001642409"/>
    </source>
</evidence>
<dbReference type="EMBL" id="CAXDID020000313">
    <property type="protein sequence ID" value="CAL6075325.1"/>
    <property type="molecule type" value="Genomic_DNA"/>
</dbReference>
<dbReference type="PROSITE" id="PS51450">
    <property type="entry name" value="LRR"/>
    <property type="match status" value="4"/>
</dbReference>
<evidence type="ECO:0000256" key="1">
    <source>
        <dbReference type="ARBA" id="ARBA00022614"/>
    </source>
</evidence>
<comment type="caution">
    <text evidence="3">The sequence shown here is derived from an EMBL/GenBank/DDBJ whole genome shotgun (WGS) entry which is preliminary data.</text>
</comment>
<dbReference type="PANTHER" id="PTHR18849">
    <property type="entry name" value="LEUCINE RICH REPEAT PROTEIN"/>
    <property type="match status" value="1"/>
</dbReference>
<gene>
    <name evidence="3" type="ORF">HINF_LOCUS47830</name>
    <name evidence="4" type="ORF">HINF_LOCUS57152</name>
</gene>
<organism evidence="3">
    <name type="scientific">Hexamita inflata</name>
    <dbReference type="NCBI Taxonomy" id="28002"/>
    <lineage>
        <taxon>Eukaryota</taxon>
        <taxon>Metamonada</taxon>
        <taxon>Diplomonadida</taxon>
        <taxon>Hexamitidae</taxon>
        <taxon>Hexamitinae</taxon>
        <taxon>Hexamita</taxon>
    </lineage>
</organism>
<reference evidence="3" key="1">
    <citation type="submission" date="2023-06" db="EMBL/GenBank/DDBJ databases">
        <authorList>
            <person name="Kurt Z."/>
        </authorList>
    </citation>
    <scope>NUCLEOTIDE SEQUENCE</scope>
</reference>
<dbReference type="Gene3D" id="3.80.10.10">
    <property type="entry name" value="Ribonuclease Inhibitor"/>
    <property type="match status" value="2"/>
</dbReference>
<evidence type="ECO:0000313" key="3">
    <source>
        <dbReference type="EMBL" id="CAI9960185.1"/>
    </source>
</evidence>
<dbReference type="Proteomes" id="UP001642409">
    <property type="component" value="Unassembled WGS sequence"/>
</dbReference>
<evidence type="ECO:0000256" key="2">
    <source>
        <dbReference type="ARBA" id="ARBA00022737"/>
    </source>
</evidence>
<sequence>MKQLTYLNLKDNQIVLIEPVKQLPNLKHLLIDNNFIHDLNTLTSHQNYTLEWIYYQNTHTDQVIQNYLSDTLSTSNVNDFKTALQPFKAQTDQLIVQLENEVKSKYQNQIQNGVLTISGDSNVKDFKFIDQLNVQQLILNKCVNLRFAHTPTKITSLTVNNTTITNIVGIENMKQLQYVDLRDNCIISCEPLKHLTNLQMLFVDNNCIQDLEFITALPNYKLDWIYYQRTPTASDIQNYQQLSNIGAEFTKHFELKLQKTMELIRMGPEEYEKKMVQKYQGKVSGNQLSISGDAELKDFKFVEKNLTLIYQQLIIV</sequence>
<reference evidence="4 5" key="2">
    <citation type="submission" date="2024-07" db="EMBL/GenBank/DDBJ databases">
        <authorList>
            <person name="Akdeniz Z."/>
        </authorList>
    </citation>
    <scope>NUCLEOTIDE SEQUENCE [LARGE SCALE GENOMIC DNA]</scope>
</reference>
<keyword evidence="2" id="KW-0677">Repeat</keyword>
<dbReference type="SUPFAM" id="SSF52058">
    <property type="entry name" value="L domain-like"/>
    <property type="match status" value="1"/>
</dbReference>
<keyword evidence="5" id="KW-1185">Reference proteome</keyword>
<proteinExistence type="predicted"/>